<dbReference type="AlphaFoldDB" id="A0A6G0YS64"/>
<proteinExistence type="predicted"/>
<evidence type="ECO:0000313" key="2">
    <source>
        <dbReference type="Proteomes" id="UP000478052"/>
    </source>
</evidence>
<accession>A0A6G0YS64</accession>
<protein>
    <submittedName>
        <fullName evidence="1">Putative nuclease HARBI1</fullName>
    </submittedName>
</protein>
<evidence type="ECO:0000313" key="1">
    <source>
        <dbReference type="EMBL" id="KAF0760490.1"/>
    </source>
</evidence>
<dbReference type="Proteomes" id="UP000478052">
    <property type="component" value="Unassembled WGS sequence"/>
</dbReference>
<name>A0A6G0YS64_APHCR</name>
<dbReference type="OrthoDB" id="6626414at2759"/>
<sequence length="120" mass="13886">MDTSSSSSSDDECVIEFVSRLGRTRKPRIFRKRADNLIEWDKNAFYNRFRLIKRCVNIVLDLIAFKIESPTNRNHAVTSSQMILCTIRFLASGCMLITAEDFAGIHKTTAGKYIWKFCRQ</sequence>
<organism evidence="1 2">
    <name type="scientific">Aphis craccivora</name>
    <name type="common">Cowpea aphid</name>
    <dbReference type="NCBI Taxonomy" id="307492"/>
    <lineage>
        <taxon>Eukaryota</taxon>
        <taxon>Metazoa</taxon>
        <taxon>Ecdysozoa</taxon>
        <taxon>Arthropoda</taxon>
        <taxon>Hexapoda</taxon>
        <taxon>Insecta</taxon>
        <taxon>Pterygota</taxon>
        <taxon>Neoptera</taxon>
        <taxon>Paraneoptera</taxon>
        <taxon>Hemiptera</taxon>
        <taxon>Sternorrhyncha</taxon>
        <taxon>Aphidomorpha</taxon>
        <taxon>Aphidoidea</taxon>
        <taxon>Aphididae</taxon>
        <taxon>Aphidini</taxon>
        <taxon>Aphis</taxon>
        <taxon>Aphis</taxon>
    </lineage>
</organism>
<keyword evidence="2" id="KW-1185">Reference proteome</keyword>
<dbReference type="EMBL" id="VUJU01002662">
    <property type="protein sequence ID" value="KAF0760490.1"/>
    <property type="molecule type" value="Genomic_DNA"/>
</dbReference>
<reference evidence="1 2" key="1">
    <citation type="submission" date="2019-08" db="EMBL/GenBank/DDBJ databases">
        <title>Whole genome of Aphis craccivora.</title>
        <authorList>
            <person name="Voronova N.V."/>
            <person name="Shulinski R.S."/>
            <person name="Bandarenka Y.V."/>
            <person name="Zhorov D.G."/>
            <person name="Warner D."/>
        </authorList>
    </citation>
    <scope>NUCLEOTIDE SEQUENCE [LARGE SCALE GENOMIC DNA]</scope>
    <source>
        <strain evidence="1">180601</strain>
        <tissue evidence="1">Whole Body</tissue>
    </source>
</reference>
<gene>
    <name evidence="1" type="ORF">FWK35_00008704</name>
</gene>
<comment type="caution">
    <text evidence="1">The sequence shown here is derived from an EMBL/GenBank/DDBJ whole genome shotgun (WGS) entry which is preliminary data.</text>
</comment>